<dbReference type="SUPFAM" id="SSF81606">
    <property type="entry name" value="PP2C-like"/>
    <property type="match status" value="1"/>
</dbReference>
<dbReference type="Gene3D" id="3.60.40.10">
    <property type="entry name" value="PPM-type phosphatase domain"/>
    <property type="match status" value="1"/>
</dbReference>
<organism evidence="8 9">
    <name type="scientific">Durusdinium trenchii</name>
    <dbReference type="NCBI Taxonomy" id="1381693"/>
    <lineage>
        <taxon>Eukaryota</taxon>
        <taxon>Sar</taxon>
        <taxon>Alveolata</taxon>
        <taxon>Dinophyceae</taxon>
        <taxon>Suessiales</taxon>
        <taxon>Symbiodiniaceae</taxon>
        <taxon>Durusdinium</taxon>
    </lineage>
</organism>
<feature type="domain" description="PPM-type phosphatase" evidence="7">
    <location>
        <begin position="144"/>
        <end position="410"/>
    </location>
</feature>
<comment type="subcellular location">
    <subcellularLocation>
        <location evidence="1">Membrane</location>
        <topology evidence="1">Peripheral membrane protein</topology>
    </subcellularLocation>
</comment>
<keyword evidence="3 5" id="KW-0378">Hydrolase</keyword>
<evidence type="ECO:0000256" key="5">
    <source>
        <dbReference type="RuleBase" id="RU003465"/>
    </source>
</evidence>
<keyword evidence="4 5" id="KW-0904">Protein phosphatase</keyword>
<dbReference type="SMART" id="SM00332">
    <property type="entry name" value="PP2Cc"/>
    <property type="match status" value="1"/>
</dbReference>
<comment type="caution">
    <text evidence="8">The sequence shown here is derived from an EMBL/GenBank/DDBJ whole genome shotgun (WGS) entry which is preliminary data.</text>
</comment>
<keyword evidence="2" id="KW-0479">Metal-binding</keyword>
<feature type="signal peptide" evidence="6">
    <location>
        <begin position="1"/>
        <end position="32"/>
    </location>
</feature>
<sequence length="411" mass="44398">MDCSDCSSSQFGSVKFLVWILFQFALLCSCVAHDPPQSDRAKETMKETSTYLKNRASVLFGRPSFHRTANAQEAGCFDSCFAAFLGYPNLSNSSTASYYPEKKALGPLPLPRQWAEIPSEKRGNIQIEVVSHAKETPKGWINQDSAMAVLPAGCSENGDGGGGVFLFGVFDGHGRMGHEASEIAASRMPGHLSNQPVHPSQNPGKALEGAFRNTDDDIFASMGADVEYSGSTGVVAMLDQGQRMLTMANVGDSRAVLGRLEGSTWCAIPLTTDLKPDLPEERERIELSGGTVCQFRDDEGVEAGPFRVWDGPACEKPGLAVSRSLGDGAARALGVTAIPVVTKHHLQPQDKFLIIATDGLWDSLDNQEVIRIVAKFQNMPSIALKALTEAVRRMEGDELSDDTTILLIRFA</sequence>
<evidence type="ECO:0000256" key="4">
    <source>
        <dbReference type="ARBA" id="ARBA00022912"/>
    </source>
</evidence>
<evidence type="ECO:0000256" key="2">
    <source>
        <dbReference type="ARBA" id="ARBA00022723"/>
    </source>
</evidence>
<dbReference type="PROSITE" id="PS51746">
    <property type="entry name" value="PPM_2"/>
    <property type="match status" value="1"/>
</dbReference>
<name>A0ABP0ST29_9DINO</name>
<evidence type="ECO:0000259" key="7">
    <source>
        <dbReference type="PROSITE" id="PS51746"/>
    </source>
</evidence>
<dbReference type="PROSITE" id="PS01032">
    <property type="entry name" value="PPM_1"/>
    <property type="match status" value="1"/>
</dbReference>
<evidence type="ECO:0000313" key="8">
    <source>
        <dbReference type="EMBL" id="CAK9115508.1"/>
    </source>
</evidence>
<feature type="chain" id="PRO_5046888446" description="PPM-type phosphatase domain-containing protein" evidence="6">
    <location>
        <begin position="33"/>
        <end position="411"/>
    </location>
</feature>
<dbReference type="InterPro" id="IPR000222">
    <property type="entry name" value="PP2C_BS"/>
</dbReference>
<evidence type="ECO:0000313" key="9">
    <source>
        <dbReference type="Proteomes" id="UP001642484"/>
    </source>
</evidence>
<dbReference type="Pfam" id="PF00481">
    <property type="entry name" value="PP2C"/>
    <property type="match status" value="1"/>
</dbReference>
<evidence type="ECO:0000256" key="3">
    <source>
        <dbReference type="ARBA" id="ARBA00022801"/>
    </source>
</evidence>
<dbReference type="SMART" id="SM00331">
    <property type="entry name" value="PP2C_SIG"/>
    <property type="match status" value="1"/>
</dbReference>
<proteinExistence type="inferred from homology"/>
<gene>
    <name evidence="8" type="ORF">CCMP2556_LOCUS53378</name>
</gene>
<dbReference type="InterPro" id="IPR015655">
    <property type="entry name" value="PP2C"/>
</dbReference>
<protein>
    <recommendedName>
        <fullName evidence="7">PPM-type phosphatase domain-containing protein</fullName>
    </recommendedName>
</protein>
<dbReference type="CDD" id="cd00143">
    <property type="entry name" value="PP2Cc"/>
    <property type="match status" value="1"/>
</dbReference>
<evidence type="ECO:0000256" key="6">
    <source>
        <dbReference type="SAM" id="SignalP"/>
    </source>
</evidence>
<keyword evidence="9" id="KW-1185">Reference proteome</keyword>
<reference evidence="8 9" key="1">
    <citation type="submission" date="2024-02" db="EMBL/GenBank/DDBJ databases">
        <authorList>
            <person name="Chen Y."/>
            <person name="Shah S."/>
            <person name="Dougan E. K."/>
            <person name="Thang M."/>
            <person name="Chan C."/>
        </authorList>
    </citation>
    <scope>NUCLEOTIDE SEQUENCE [LARGE SCALE GENOMIC DNA]</scope>
</reference>
<comment type="similarity">
    <text evidence="5">Belongs to the PP2C family.</text>
</comment>
<dbReference type="Proteomes" id="UP001642484">
    <property type="component" value="Unassembled WGS sequence"/>
</dbReference>
<dbReference type="InterPro" id="IPR036457">
    <property type="entry name" value="PPM-type-like_dom_sf"/>
</dbReference>
<keyword evidence="6" id="KW-0732">Signal</keyword>
<dbReference type="PANTHER" id="PTHR47992">
    <property type="entry name" value="PROTEIN PHOSPHATASE"/>
    <property type="match status" value="1"/>
</dbReference>
<evidence type="ECO:0000256" key="1">
    <source>
        <dbReference type="ARBA" id="ARBA00004170"/>
    </source>
</evidence>
<dbReference type="InterPro" id="IPR001932">
    <property type="entry name" value="PPM-type_phosphatase-like_dom"/>
</dbReference>
<dbReference type="EMBL" id="CAXAMN010028173">
    <property type="protein sequence ID" value="CAK9115508.1"/>
    <property type="molecule type" value="Genomic_DNA"/>
</dbReference>
<accession>A0ABP0ST29</accession>